<feature type="compositionally biased region" description="Low complexity" evidence="1">
    <location>
        <begin position="1506"/>
        <end position="1516"/>
    </location>
</feature>
<feature type="region of interest" description="Disordered" evidence="1">
    <location>
        <begin position="1025"/>
        <end position="1062"/>
    </location>
</feature>
<feature type="compositionally biased region" description="Low complexity" evidence="1">
    <location>
        <begin position="2800"/>
        <end position="2810"/>
    </location>
</feature>
<evidence type="ECO:0000313" key="3">
    <source>
        <dbReference type="Proteomes" id="UP000038009"/>
    </source>
</evidence>
<feature type="compositionally biased region" description="Polar residues" evidence="1">
    <location>
        <begin position="875"/>
        <end position="886"/>
    </location>
</feature>
<feature type="compositionally biased region" description="Polar residues" evidence="1">
    <location>
        <begin position="4202"/>
        <end position="4211"/>
    </location>
</feature>
<gene>
    <name evidence="2" type="ORF">ABL78_6930</name>
</gene>
<dbReference type="PANTHER" id="PTHR48125">
    <property type="entry name" value="LP07818P1"/>
    <property type="match status" value="1"/>
</dbReference>
<feature type="region of interest" description="Disordered" evidence="1">
    <location>
        <begin position="2053"/>
        <end position="2092"/>
    </location>
</feature>
<dbReference type="OMA" id="PFMAIGE"/>
<evidence type="ECO:0000256" key="1">
    <source>
        <dbReference type="SAM" id="MobiDB-lite"/>
    </source>
</evidence>
<feature type="region of interest" description="Disordered" evidence="1">
    <location>
        <begin position="3397"/>
        <end position="3427"/>
    </location>
</feature>
<feature type="compositionally biased region" description="Basic and acidic residues" evidence="1">
    <location>
        <begin position="2501"/>
        <end position="2514"/>
    </location>
</feature>
<feature type="region of interest" description="Disordered" evidence="1">
    <location>
        <begin position="3064"/>
        <end position="3103"/>
    </location>
</feature>
<feature type="region of interest" description="Disordered" evidence="1">
    <location>
        <begin position="4715"/>
        <end position="4748"/>
    </location>
</feature>
<feature type="compositionally biased region" description="Basic and acidic residues" evidence="1">
    <location>
        <begin position="2484"/>
        <end position="2494"/>
    </location>
</feature>
<dbReference type="PANTHER" id="PTHR48125:SF10">
    <property type="entry name" value="OS12G0136300 PROTEIN"/>
    <property type="match status" value="1"/>
</dbReference>
<feature type="region of interest" description="Disordered" evidence="1">
    <location>
        <begin position="2794"/>
        <end position="2876"/>
    </location>
</feature>
<feature type="region of interest" description="Disordered" evidence="1">
    <location>
        <begin position="4919"/>
        <end position="4956"/>
    </location>
</feature>
<feature type="compositionally biased region" description="Basic residues" evidence="1">
    <location>
        <begin position="4723"/>
        <end position="4740"/>
    </location>
</feature>
<feature type="compositionally biased region" description="Low complexity" evidence="1">
    <location>
        <begin position="864"/>
        <end position="874"/>
    </location>
</feature>
<dbReference type="EMBL" id="LJSK01000298">
    <property type="protein sequence ID" value="KPI84021.1"/>
    <property type="molecule type" value="Genomic_DNA"/>
</dbReference>
<dbReference type="Proteomes" id="UP000038009">
    <property type="component" value="Unassembled WGS sequence"/>
</dbReference>
<feature type="compositionally biased region" description="Basic and acidic residues" evidence="1">
    <location>
        <begin position="2568"/>
        <end position="2597"/>
    </location>
</feature>
<feature type="region of interest" description="Disordered" evidence="1">
    <location>
        <begin position="2471"/>
        <end position="2537"/>
    </location>
</feature>
<feature type="compositionally biased region" description="Polar residues" evidence="1">
    <location>
        <begin position="898"/>
        <end position="914"/>
    </location>
</feature>
<feature type="region of interest" description="Disordered" evidence="1">
    <location>
        <begin position="1458"/>
        <end position="1516"/>
    </location>
</feature>
<feature type="compositionally biased region" description="Low complexity" evidence="1">
    <location>
        <begin position="4212"/>
        <end position="4221"/>
    </location>
</feature>
<sequence>MRPERRLCQGDLSAVAKWWQYSIQKVVDRQRAARERSRFSWDDFLRRKEFLSSFFYYCLVLLKAPWLPDGLEASIDENQLSHTPTQDVMMCWNAAMWYVKQYEKYKQAPLGTLYTQYLQYCCLHARNLCKAENQPIKKLLALMDIHFTTECAHITTKLDDNLRGLLTKTSVRASREGDAIHAQLSVSSATIVAENAEDSPLLSIKGRNGVTGALLGVSKTGSAPINAQLSVEAITTCLDFSFQELLFSKLASYIVAVKPFAHQNFTTPNPKLVESQDAPKTLELFGEQSFSQFTITVESIVANADGVSLRIQKIESALAPHNPIAVKVQEIVATVKDTNLLQLYSITVTPAPSKECIMVGVVTDRAVVSTDVESFAFVKLLIGTTATLWKRESDNIIVEASSFFEPAEKLTVVETDSNWAPVKISVCCSFLECGALVLNDFATTVTLSDGWHLHISAAGGTTQKWCHSAPPHPQDPFVDVDVWTGAYLRESSFTGSIEDSGIGFLCTLNHVTVCLGDEVAATAEALVDVIMLLIFENADSHVYLRNDHLYTTPYISGRIIGSDVKILLESEGGDLTLLPGYAAAMKGDEASRKAFDLPLPPMPLTVEFLGKECLDVTLNRYGDTRMDMVVVLQNGVNAFLRGTPAHIPLLPSRQGTRAEIDLHLSAPSEADLPVFPFNRVDISLKLCGAAVVAHIPTMMALWTNFNTPSLPLARIRSMGSRVHFSSRPSRPDKTMPPRSPTSVVLEAIGAAALARGSPFSEAGEQSKSAPATVFLEPSPIYAAAVFPTDVTLRVEVEHSELYYPWGDGSVAPLFLHAAVPKYEVALLSRDGCVEVSVRGMMKMPGVVTSLYASHTAATKCGRTSSTDSHSGSLSNGTSDSREQSQYIVPDATERHPTNENVYEASTNTSQTLSAFSDGEEGSGSVRPNGAQKDLQHSSSIQVHVTYTMDSRLPYRPGSSSDALAVSLSGTAVPGSGALLEPLHVCLRSPVEVGAWLTLFTYFNPTNTIPLSTSEAAYSSTTAAFAKGDSNRSNEDPPSSAWERTSGEAEKSSVADTGDNPNNAHCTKTLVRLTPVVLHLPFAGAAVVLWDGIEFSTSPGCSAWSIPQLDVLVHEELLGETARCGVASSSLEKLRERRDEGYSVLSLRSTSVNGSRGVATVPGVLLETQQKRPSAADLRRRLIIPALQGHVSQKTTLLQLESCATLAAVGKVLASHNAQCALLNAVGQHESRRLGLQYACWVTPQAGGTMDAQVQAQLQPFLSPPMVMLFQNACLTYEWESSLQHGVRAGLTVALHNLRCNDYNACHRAERQEGTSITSVRGNNGICAGTKSPPVDSSSDGTSRYPLSPSMPFLVDVSSADAYVWWTLMGPDLVTLAHHENTQGPGTALPSRHTRSVDGEDEWAEEMDWSVKGDRRPASQPPVGTCMPLLLHPVRVHTSIPSSTPAVATNEQEVDFTPVAGKADEEDSIAGKETAKPDRWSSTHSEGSQSDQVPHAASTASFHTMPSTSEGSTATAASPLSSLYPTAAAIAPVFEVSPVQVILSTSAYVVLSDAFMHKHQDGGIGKPSADPPPHSEAAHVYTLVRHDVRRHDQEDGPSSSVSQPPSPLLHHHHRNSSSSSCFTCGSAYQSELGVAHAQAAPNREALSVYRFDSAQQRVWVEKRDLRRAARTVGQRTRGRCRPPTPPFPAAAGAAVNTRKCSADREANLTLLSSVHTTDGLLSSMSAPSLAAAPRLQSRVNVPELCIRLVFFQDLEVPFSIVGEARGFWQRYTAVHTASRRAGMAAENAAFATAADPPTLSMFTFVASAVPALRTLLRTSAHSSSWSRGSSAINSNRQRVELPGPASLLEEHSVDALCIQLRGLVVSSFPDARSIVFDSVTCTSAKSPSRPLLAVEQAELYLPTSSVTYPSMAAASGAVARDFEGSAERGGGQSRAAGASNTAAPFPSSASALPPHQDSGTATGVEEEEDARSGSVRAPDLAAFEATGGTTSGGDDTNCHHVVVTGEVGLRVDSITVDISSTALLTWLNCLVEQPVAALHAAAEEKERWMALRGNHSSTRNGADDACTAAEDTTGSSDGAEKEEPAPCPPKPEPVSLLKWQPGRGLRIYEARDAIWSLEHDITLSRKGLVLFFSSHNTNLMTIMLKGYSIILDEALLLQPDGLHRTVMVIQGGLTVRFVGDGHVQLPPGMRNASLWDSKGSTGVEAALLPFMAIGEGSYLECINVQLGFSETASANASGPEAAVAAAAPPLPLHTTTEAERTKPPQHATLSATAVSPPCKDGARKDNAGVPIAPTAHTLAPPEQMAMTVDASTVAPLIYRSFRLILPRVSLIIEPRQESRQVHVSTAVEFRMSVCGGELLHEDLRCTGLAVFSESIYDAATTTARTAMLAPVDVRVCSSNGRHHAVSLGSAQMDLGRADLLLLSTYAGEVQAVRSYAKYLTHSRVEKELLELVEETLTWKAAAPADLLTAKHNAEEDEGSAGEEGGVDRAGVKEDAQASSTDPHGKEDGHDSRETPVEGGQPPSQQGSKVHQQLGEESPRIGANEFLLETGGMEAAHRPRPPISSRRSGKREGNATEPDDRPAEEKAAATGPDDHKEASDTAAKVKQANAQQLGERQRQVRHRQREQERSCSDGFSWVVFAPAIELTVSDHYYPLLQLCVQDMTLSRTWTSALTRTSLVQCQRASVRVYGRGRWDAFLLPSAAITWSLTQSVSRHSSNQHVLLDVENVHVQCSHLIVTKLLYISRRLKALSGSLQKRFAAASMALTGEAVPFAADVTVSVITHGDGAELQYQTGSVAQSVMSDESSSSSSSRSRSDDDEAHGSDNGTCTDTSTEDGKQLSRRRVRASATRPAAKGSAPVSVTADPAATESAPSSRYKRSDAVMAGAPVGFPATDGMATHRLLNSFCYTLFAGICEREPVIAVADADAHLPSNSARDGVNGKEKALGFAEAVPMIWRCKELYCLPPVSATDIFISYRRARSLVLTFFAAGSVEWDADAEMWVLSASGETELAVKAAVAMRGPGGNTYDRSGELATHVEANWFPFTALQYGVAQSVAVRSTMRVEAAAPSTGASTPLSRDGPAEFGGSGSSTYNGGDRGLNPRPRTLDAVGNSEFSSYKIQTYALALTCVDPEEEAESLRYPIVVVPGEAKHALNTERQGGSRCARDGGVSAALVTFRRASMLVSRQTSASYVDSASGDTAVMNDCAAPLSETERDSSGRSVDLVGDKQHVSHDVTQACNGSGHPTSSSAAVQHQHCHRSYVSTPTFAQTSRPQFPSCYRRYSFHGSTVGGGGVPTSAASRMCGQGGSRTAAGPATADSSGDGDLLVVHLQARSSLLNETGCTLQLRSLAPTATEANSSTAAAVSCVTVPPGWRLPLEDESVHNEILLRVCCPSARWVSTMTDAPTSNHDDDDGNDDNEGPPERDGEAESSAVFGGASADRWYEARLVLGDLDSGRFLSLNRVSHTSRRLSEATVSGTVPTAAVAASSAFEDQDTRPLILFVVINNSYGSLIRHISFYPRLTLVNHLGVNARVAVFQQDPAAGPQTPDEAMLLAPWTAPYVGRRRHERERFHRSLVALGAHDALPHQHALPLHFCTYSSNLVLGLSFSQSTGDTLITADLEPVVTHLREVVDHHPRMLILHDSHGRAFYVQVSVMPRTVVLSVALWVYNLTEYPLLLCDSVVTRRLCPGQSSTTGIIPSQGEPFLIGCRLVDFTQGFFSIGLDGGWSGAVPIDVGSTGVFVSAQSQLGIQRSCNYSILFPNAQEGCPIVLQITPRWVFYNNTQKRLRIHFRFPGLAKAMREAEKKRRQLLMQKAESQTTDGAGGGDAAATPKGNRVQCQADDNVSTLSSLATVQLNPGDYHVSCVGPIEGNRLCVQEVLEGVLPSITSFTKDNKVEHRDVAAYYESHLTPYMGVDGPGEATFNLWAAPRAPGKRMAVSYGGNLIVQRPVFPHPTWLEPHDADAADAVITGRIAVEVQNIENVLTVLLQPIQGTKILLQNRTAQDTVMVRQQGSRRRNRIPPRQNRFFLWEDARQEHITRVHILGFKGRWFDVDFSAGECQVTYHEDSKAAAEAEALAAAQQAHPWPTHVKSGAVPLTPFSFFVRGYANLDKTRVTIIVTESAIPLYASIDAWRTSSVISLQVSMVRLSWIQEMSAGVAAAVNSAVPLGAAAAGANGDDAEGAVIVVDTEDERRSKKGHNAVDAEGNQRQTPPTENSRSSSSSAAQRRARSAFAPSCSVDVPPMVGLKSFTTTPLLFSVVLEGVHLERLSTEDTENFFFAIHQMQWIDERLGSVFLYRARPRLPPVVPANGAALSSSPPTGSTTASPLSSSGMRVSRRSGACLLASSPPSSSSRRGGVAMLLPKAAIVATAAAHRLLNTVLGQSGAFLLTMEKQNDVEFSYNFIKYADGVTRFTELHYALTPLVVILNDFWLADMIQEAQRLRVLLGLRKHAVVTQTTTTTTVPMMMLTAPAPPQQTQRPEALPLPVQASSVSGTNSADAGEAVTEVVVVVAGDEQRSTQANWSALHRLSSRIRRRIGSDVVVEAIDDSAAAVSPPSSPLETAKAIRVSSSATPASHSNTAAGEDSLLQAPAQVYNDSGAASRHSTRAPERVPSSTPVSSAPPSAATTAVCRSPKSALCRSRTRRSSVQQQQRSTNAAANAAGFVPQGVFLLQLVHEVRVRLQRQGTGLMAGSLASVTAPGGKRGKSGTSMNPLRSVGGLVGAGSRSGGHRRQLASTTVRHRRGALQRGSAGDGLAGVSANVTDIERAHSTAGATGGDPMSTGTLTTTTATAMAANSHVNTASFMFIERLEVHRITLYVTLHRHRPDPLRPILGAYTWMLPSQLDQREFYLPEWTLTQQVETAASLRARLLKWGTHSLREQWTKVTKLGTLLDALQFWQHRILPLHGPPQTLTLARVQRQRQEREGKPILFAPCVSSGEDSDEERSRQGGRSAAPMSPLSP</sequence>
<accession>A0A0N1I076</accession>
<dbReference type="VEuPathDB" id="TriTrypDB:Lsey_0298_0040"/>
<feature type="compositionally biased region" description="Polar residues" evidence="1">
    <location>
        <begin position="1481"/>
        <end position="1505"/>
    </location>
</feature>
<feature type="compositionally biased region" description="Low complexity" evidence="1">
    <location>
        <begin position="1932"/>
        <end position="1953"/>
    </location>
</feature>
<reference evidence="2 3" key="1">
    <citation type="journal article" date="2015" name="PLoS Pathog.">
        <title>Leptomonas seymouri: Adaptations to the Dixenous Life Cycle Analyzed by Genome Sequencing, Transcriptome Profiling and Co-infection with Leishmania donovani.</title>
        <authorList>
            <person name="Kraeva N."/>
            <person name="Butenko A."/>
            <person name="Hlavacova J."/>
            <person name="Kostygov A."/>
            <person name="Myskova J."/>
            <person name="Grybchuk D."/>
            <person name="Lestinova T."/>
            <person name="Votypka J."/>
            <person name="Volf P."/>
            <person name="Opperdoes F."/>
            <person name="Flegontov P."/>
            <person name="Lukes J."/>
            <person name="Yurchenko V."/>
        </authorList>
    </citation>
    <scope>NUCLEOTIDE SEQUENCE [LARGE SCALE GENOMIC DNA]</scope>
    <source>
        <strain evidence="2 3">ATCC 30220</strain>
    </source>
</reference>
<name>A0A0N1I076_LEPSE</name>
<dbReference type="OrthoDB" id="428159at2759"/>
<feature type="compositionally biased region" description="Acidic residues" evidence="1">
    <location>
        <begin position="3406"/>
        <end position="3416"/>
    </location>
</feature>
<feature type="region of interest" description="Disordered" evidence="1">
    <location>
        <begin position="4185"/>
        <end position="4222"/>
    </location>
</feature>
<evidence type="ECO:0000313" key="2">
    <source>
        <dbReference type="EMBL" id="KPI84021.1"/>
    </source>
</evidence>
<keyword evidence="3" id="KW-1185">Reference proteome</keyword>
<organism evidence="2 3">
    <name type="scientific">Leptomonas seymouri</name>
    <dbReference type="NCBI Taxonomy" id="5684"/>
    <lineage>
        <taxon>Eukaryota</taxon>
        <taxon>Discoba</taxon>
        <taxon>Euglenozoa</taxon>
        <taxon>Kinetoplastea</taxon>
        <taxon>Metakinetoplastina</taxon>
        <taxon>Trypanosomatida</taxon>
        <taxon>Trypanosomatidae</taxon>
        <taxon>Leishmaniinae</taxon>
        <taxon>Leptomonas</taxon>
    </lineage>
</organism>
<feature type="compositionally biased region" description="Low complexity" evidence="1">
    <location>
        <begin position="2062"/>
        <end position="2072"/>
    </location>
</feature>
<feature type="compositionally biased region" description="Polar residues" evidence="1">
    <location>
        <begin position="2520"/>
        <end position="2529"/>
    </location>
</feature>
<feature type="region of interest" description="Disordered" evidence="1">
    <location>
        <begin position="1670"/>
        <end position="1690"/>
    </location>
</feature>
<feature type="region of interest" description="Disordered" evidence="1">
    <location>
        <begin position="4592"/>
        <end position="4649"/>
    </location>
</feature>
<feature type="region of interest" description="Disordered" evidence="1">
    <location>
        <begin position="2549"/>
        <end position="2625"/>
    </location>
</feature>
<protein>
    <submittedName>
        <fullName evidence="2">Uncharacterized protein</fullName>
    </submittedName>
</protein>
<feature type="region of interest" description="Disordered" evidence="1">
    <location>
        <begin position="1590"/>
        <end position="1614"/>
    </location>
</feature>
<feature type="region of interest" description="Disordered" evidence="1">
    <location>
        <begin position="3296"/>
        <end position="3316"/>
    </location>
</feature>
<feature type="region of interest" description="Disordered" evidence="1">
    <location>
        <begin position="2254"/>
        <end position="2281"/>
    </location>
</feature>
<comment type="caution">
    <text evidence="2">The sequence shown here is derived from an EMBL/GenBank/DDBJ whole genome shotgun (WGS) entry which is preliminary data.</text>
</comment>
<feature type="region of interest" description="Disordered" evidence="1">
    <location>
        <begin position="1922"/>
        <end position="1978"/>
    </location>
</feature>
<feature type="region of interest" description="Disordered" evidence="1">
    <location>
        <begin position="859"/>
        <end position="937"/>
    </location>
</feature>
<feature type="region of interest" description="Disordered" evidence="1">
    <location>
        <begin position="4305"/>
        <end position="4328"/>
    </location>
</feature>
<feature type="compositionally biased region" description="Basic and acidic residues" evidence="1">
    <location>
        <begin position="1468"/>
        <end position="1480"/>
    </location>
</feature>
<feature type="compositionally biased region" description="Low complexity" evidence="1">
    <location>
        <begin position="4607"/>
        <end position="4625"/>
    </location>
</feature>
<proteinExistence type="predicted"/>
<feature type="region of interest" description="Disordered" evidence="1">
    <location>
        <begin position="3809"/>
        <end position="3829"/>
    </location>
</feature>